<sequence length="1123" mass="126251">MRPVYMETLRTCEVYDPSRDRWDPFPDLKIARAGARVVVIGDQHLAVVGGCDDVFGRAELLNSVELLDIHAGTWVLLNPLLRAPRTTAAVAALDDRSILVMGGAPSLATAELFTVFSKPARQGEDDHQVCTLSEGRMGCQAACLRLPSEGKTFPICDRQCVVVVGGENGDDDNDNPSRQFSSVLVYDARAFGLCPDCDWPGNGKDGQPRFGISQGSFPELPTTRTAGGPEKEGIGEGQRPKKAKGPVSTSAEITGCIHGLPAGVQDWANEPAETRPGCGETEFHLKDRMLSSDFEDVADFVAARCPFHWHPGTMRNEWAPETPVQNLEPNEKLPERPTLAFMIIYERDKFGLSGWTLVAAPMAQVPAAVGGGLLPRGLVEPEVNWRGPQVHENFEHHPHGDHHEESIFEEFVEEVTLCPWLLFAEISLVVLLSALFEWVQHWVRHQMDTSGDKVGGQIMDVLFREFSGLGFIGMFLFLVTQSHITEDVLGKKVFGDSLDEMGVADPVAESFETVHMMIFLLMAVLLFQAMAMLRVTQTVIETWGRYERARAWGLRQDSLESLFCEGGFLERATAPEAPRGLELLFRQNFTYQIPLLRWMVLHHDTLHNLVMWRAIRHQFIFGKNSEARSGHITCPRQFSFEAYLRERLGHIVVCVVEVDKNIWLMTLVTLTPLVYWCIHLDFFAVGEFLCMSAYFLLAAGILVGYLLETDTLCLTPTLPLDARKILILFSGTSTYMLMKHYDVNSTVNAELKFGAPGLQGLEREKVELGRAPLTDLKRLSLTSERYAFIFELLAFWQAIQVTCLVLFYLSVSLEDWWEILFYALAWAEWPLMLFGVMPVLLERLTIRSSIGDETDENLVRAVSLETKAMLLRYHVRLAQLMGYERRVKVQNLSEEHQIERQATEPVLPSEVQEEGHEAFAKPGKRLRSAVRKVQLFTRLTQSKQRSQQAWQRGLRLFRALPYSEQHEIEQIFSSLDINNNEEVMLHDLAAHWKAMGFTNAQDSAEELLSSIDYDGSKQLTWSKFQAVAALAISGKGVTLHDDYGLLFGLIDRKKSGRITVFEIASWLEEMKSGMTEVDVASLLYQHFGQAKPAVDRAEFVDWITEIGLQGVRTGGHGQKHGGH</sequence>
<feature type="transmembrane region" description="Helical" evidence="4">
    <location>
        <begin position="691"/>
        <end position="707"/>
    </location>
</feature>
<dbReference type="Gene3D" id="2.120.10.80">
    <property type="entry name" value="Kelch-type beta propeller"/>
    <property type="match status" value="1"/>
</dbReference>
<dbReference type="SUPFAM" id="SSF117281">
    <property type="entry name" value="Kelch motif"/>
    <property type="match status" value="1"/>
</dbReference>
<keyword evidence="1" id="KW-0880">Kelch repeat</keyword>
<dbReference type="SUPFAM" id="SSF47473">
    <property type="entry name" value="EF-hand"/>
    <property type="match status" value="1"/>
</dbReference>
<accession>A0AA36HMK5</accession>
<dbReference type="Proteomes" id="UP001178507">
    <property type="component" value="Unassembled WGS sequence"/>
</dbReference>
<organism evidence="5 6">
    <name type="scientific">Effrenium voratum</name>
    <dbReference type="NCBI Taxonomy" id="2562239"/>
    <lineage>
        <taxon>Eukaryota</taxon>
        <taxon>Sar</taxon>
        <taxon>Alveolata</taxon>
        <taxon>Dinophyceae</taxon>
        <taxon>Suessiales</taxon>
        <taxon>Symbiodiniaceae</taxon>
        <taxon>Effrenium</taxon>
    </lineage>
</organism>
<evidence type="ECO:0000256" key="4">
    <source>
        <dbReference type="SAM" id="Phobius"/>
    </source>
</evidence>
<feature type="transmembrane region" description="Helical" evidence="4">
    <location>
        <begin position="819"/>
        <end position="841"/>
    </location>
</feature>
<comment type="caution">
    <text evidence="5">The sequence shown here is derived from an EMBL/GenBank/DDBJ whole genome shotgun (WGS) entry which is preliminary data.</text>
</comment>
<reference evidence="5" key="1">
    <citation type="submission" date="2023-08" db="EMBL/GenBank/DDBJ databases">
        <authorList>
            <person name="Chen Y."/>
            <person name="Shah S."/>
            <person name="Dougan E. K."/>
            <person name="Thang M."/>
            <person name="Chan C."/>
        </authorList>
    </citation>
    <scope>NUCLEOTIDE SEQUENCE</scope>
</reference>
<evidence type="ECO:0000256" key="3">
    <source>
        <dbReference type="SAM" id="MobiDB-lite"/>
    </source>
</evidence>
<feature type="transmembrane region" description="Helical" evidence="4">
    <location>
        <begin position="786"/>
        <end position="807"/>
    </location>
</feature>
<evidence type="ECO:0000256" key="2">
    <source>
        <dbReference type="ARBA" id="ARBA00022737"/>
    </source>
</evidence>
<feature type="transmembrane region" description="Helical" evidence="4">
    <location>
        <begin position="662"/>
        <end position="685"/>
    </location>
</feature>
<dbReference type="PANTHER" id="PTHR45632:SF3">
    <property type="entry name" value="KELCH-LIKE PROTEIN 32"/>
    <property type="match status" value="1"/>
</dbReference>
<keyword evidence="2" id="KW-0677">Repeat</keyword>
<gene>
    <name evidence="5" type="ORF">EVOR1521_LOCUS1409</name>
</gene>
<dbReference type="EMBL" id="CAUJNA010000047">
    <property type="protein sequence ID" value="CAJ1370968.1"/>
    <property type="molecule type" value="Genomic_DNA"/>
</dbReference>
<feature type="transmembrane region" description="Helical" evidence="4">
    <location>
        <begin position="461"/>
        <end position="479"/>
    </location>
</feature>
<feature type="region of interest" description="Disordered" evidence="3">
    <location>
        <begin position="204"/>
        <end position="247"/>
    </location>
</feature>
<name>A0AA36HMK5_9DINO</name>
<dbReference type="InterPro" id="IPR011992">
    <property type="entry name" value="EF-hand-dom_pair"/>
</dbReference>
<evidence type="ECO:0000313" key="5">
    <source>
        <dbReference type="EMBL" id="CAJ1370968.1"/>
    </source>
</evidence>
<dbReference type="Gene3D" id="1.10.238.10">
    <property type="entry name" value="EF-hand"/>
    <property type="match status" value="1"/>
</dbReference>
<feature type="transmembrane region" description="Helical" evidence="4">
    <location>
        <begin position="420"/>
        <end position="440"/>
    </location>
</feature>
<dbReference type="AlphaFoldDB" id="A0AA36HMK5"/>
<proteinExistence type="predicted"/>
<keyword evidence="4" id="KW-1133">Transmembrane helix</keyword>
<dbReference type="PANTHER" id="PTHR45632">
    <property type="entry name" value="LD33804P"/>
    <property type="match status" value="1"/>
</dbReference>
<keyword evidence="4" id="KW-0812">Transmembrane</keyword>
<dbReference type="InterPro" id="IPR006652">
    <property type="entry name" value="Kelch_1"/>
</dbReference>
<dbReference type="InterPro" id="IPR015915">
    <property type="entry name" value="Kelch-typ_b-propeller"/>
</dbReference>
<evidence type="ECO:0000313" key="6">
    <source>
        <dbReference type="Proteomes" id="UP001178507"/>
    </source>
</evidence>
<dbReference type="SMART" id="SM00612">
    <property type="entry name" value="Kelch"/>
    <property type="match status" value="2"/>
</dbReference>
<evidence type="ECO:0000256" key="1">
    <source>
        <dbReference type="ARBA" id="ARBA00022441"/>
    </source>
</evidence>
<keyword evidence="6" id="KW-1185">Reference proteome</keyword>
<feature type="transmembrane region" description="Helical" evidence="4">
    <location>
        <begin position="514"/>
        <end position="535"/>
    </location>
</feature>
<protein>
    <submittedName>
        <fullName evidence="5">Uncharacterized protein</fullName>
    </submittedName>
</protein>
<keyword evidence="4" id="KW-0472">Membrane</keyword>